<dbReference type="OrthoDB" id="6187564at2"/>
<evidence type="ECO:0000259" key="1">
    <source>
        <dbReference type="Pfam" id="PF13538"/>
    </source>
</evidence>
<organism evidence="2 3">
    <name type="scientific">Ewingella americana</name>
    <dbReference type="NCBI Taxonomy" id="41202"/>
    <lineage>
        <taxon>Bacteria</taxon>
        <taxon>Pseudomonadati</taxon>
        <taxon>Pseudomonadota</taxon>
        <taxon>Gammaproteobacteria</taxon>
        <taxon>Enterobacterales</taxon>
        <taxon>Yersiniaceae</taxon>
        <taxon>Ewingella</taxon>
    </lineage>
</organism>
<name>A0A502GIF6_9GAMM</name>
<feature type="domain" description="UvrD-like helicase C-terminal" evidence="1">
    <location>
        <begin position="31"/>
        <end position="80"/>
    </location>
</feature>
<comment type="caution">
    <text evidence="2">The sequence shown here is derived from an EMBL/GenBank/DDBJ whole genome shotgun (WGS) entry which is preliminary data.</text>
</comment>
<keyword evidence="3" id="KW-1185">Reference proteome</keyword>
<dbReference type="Gene3D" id="3.40.50.300">
    <property type="entry name" value="P-loop containing nucleotide triphosphate hydrolases"/>
    <property type="match status" value="1"/>
</dbReference>
<accession>A0A502GIF6</accession>
<sequence length="103" mass="11478">MAERLTKYLEPVNLRAVACEEGKALGQGADVRVFDIQHIKGLEFEAVFFVGVDQLAEQKNDLFDRYLYVGATRAASYLGMICYGKLPDKIQGLSSLFTAGWKL</sequence>
<dbReference type="SUPFAM" id="SSF52540">
    <property type="entry name" value="P-loop containing nucleoside triphosphate hydrolases"/>
    <property type="match status" value="1"/>
</dbReference>
<evidence type="ECO:0000313" key="3">
    <source>
        <dbReference type="Proteomes" id="UP000317663"/>
    </source>
</evidence>
<dbReference type="EMBL" id="RCZD01000005">
    <property type="protein sequence ID" value="TPG61959.1"/>
    <property type="molecule type" value="Genomic_DNA"/>
</dbReference>
<protein>
    <recommendedName>
        <fullName evidence="1">UvrD-like helicase C-terminal domain-containing protein</fullName>
    </recommendedName>
</protein>
<reference evidence="2 3" key="1">
    <citation type="journal article" date="2019" name="Environ. Microbiol.">
        <title>Species interactions and distinct microbial communities in high Arctic permafrost affected cryosols are associated with the CH4 and CO2 gas fluxes.</title>
        <authorList>
            <person name="Altshuler I."/>
            <person name="Hamel J."/>
            <person name="Turney S."/>
            <person name="Magnuson E."/>
            <person name="Levesque R."/>
            <person name="Greer C."/>
            <person name="Whyte L.G."/>
        </authorList>
    </citation>
    <scope>NUCLEOTIDE SEQUENCE [LARGE SCALE GENOMIC DNA]</scope>
    <source>
        <strain evidence="2 3">E4</strain>
    </source>
</reference>
<dbReference type="Proteomes" id="UP000317663">
    <property type="component" value="Unassembled WGS sequence"/>
</dbReference>
<dbReference type="InterPro" id="IPR027417">
    <property type="entry name" value="P-loop_NTPase"/>
</dbReference>
<gene>
    <name evidence="2" type="ORF">EAH77_10940</name>
</gene>
<dbReference type="RefSeq" id="WP_140472522.1">
    <property type="nucleotide sequence ID" value="NZ_RCZD01000005.1"/>
</dbReference>
<dbReference type="AlphaFoldDB" id="A0A502GIF6"/>
<dbReference type="Pfam" id="PF13538">
    <property type="entry name" value="UvrD_C_2"/>
    <property type="match status" value="1"/>
</dbReference>
<evidence type="ECO:0000313" key="2">
    <source>
        <dbReference type="EMBL" id="TPG61959.1"/>
    </source>
</evidence>
<dbReference type="InterPro" id="IPR027785">
    <property type="entry name" value="UvrD-like_helicase_C"/>
</dbReference>
<proteinExistence type="predicted"/>